<sequence>MTSPSVGARQQGSLTWLVLPALALFTAFGVIPLIGVLALSFTSWNGIGEITPTGFDNWVSVLSDPGLLHSLWVTFLIMALSWAVQTPLSILVGVFIAGQQRYRAVLAVLYFTPLLLSSAAIAITYKALLDPNFGLGASLGIPLLVQNWLGDPVLAVGTVVFVVSWQFIPFHSLIYQGAVRQIPASLYEAARIDGAGRVRQFFSITMPQLKYTLITSSTLMVAGSMAFFDLIFVLTVGGPSDATRVLALDMYLRGFRGNAMGPASVIALIIVVVAVLLAMGIQRLGGKDARESQLEGA</sequence>
<feature type="transmembrane region" description="Helical" evidence="7">
    <location>
        <begin position="219"/>
        <end position="239"/>
    </location>
</feature>
<evidence type="ECO:0000313" key="9">
    <source>
        <dbReference type="EMBL" id="GAA0931733.1"/>
    </source>
</evidence>
<feature type="transmembrane region" description="Helical" evidence="7">
    <location>
        <begin position="12"/>
        <end position="39"/>
    </location>
</feature>
<reference evidence="10" key="1">
    <citation type="journal article" date="2019" name="Int. J. Syst. Evol. Microbiol.">
        <title>The Global Catalogue of Microorganisms (GCM) 10K type strain sequencing project: providing services to taxonomists for standard genome sequencing and annotation.</title>
        <authorList>
            <consortium name="The Broad Institute Genomics Platform"/>
            <consortium name="The Broad Institute Genome Sequencing Center for Infectious Disease"/>
            <person name="Wu L."/>
            <person name="Ma J."/>
        </authorList>
    </citation>
    <scope>NUCLEOTIDE SEQUENCE [LARGE SCALE GENOMIC DNA]</scope>
    <source>
        <strain evidence="10">JCM 11117</strain>
    </source>
</reference>
<keyword evidence="5 7" id="KW-1133">Transmembrane helix</keyword>
<proteinExistence type="inferred from homology"/>
<feature type="transmembrane region" description="Helical" evidence="7">
    <location>
        <begin position="259"/>
        <end position="281"/>
    </location>
</feature>
<dbReference type="SUPFAM" id="SSF161098">
    <property type="entry name" value="MetI-like"/>
    <property type="match status" value="1"/>
</dbReference>
<dbReference type="Pfam" id="PF00528">
    <property type="entry name" value="BPD_transp_1"/>
    <property type="match status" value="1"/>
</dbReference>
<feature type="transmembrane region" description="Helical" evidence="7">
    <location>
        <begin position="71"/>
        <end position="97"/>
    </location>
</feature>
<dbReference type="PROSITE" id="PS50928">
    <property type="entry name" value="ABC_TM1"/>
    <property type="match status" value="1"/>
</dbReference>
<evidence type="ECO:0000259" key="8">
    <source>
        <dbReference type="PROSITE" id="PS50928"/>
    </source>
</evidence>
<keyword evidence="10" id="KW-1185">Reference proteome</keyword>
<comment type="similarity">
    <text evidence="7">Belongs to the binding-protein-dependent transport system permease family.</text>
</comment>
<evidence type="ECO:0000256" key="7">
    <source>
        <dbReference type="RuleBase" id="RU363032"/>
    </source>
</evidence>
<keyword evidence="6 7" id="KW-0472">Membrane</keyword>
<dbReference type="Proteomes" id="UP001499967">
    <property type="component" value="Unassembled WGS sequence"/>
</dbReference>
<dbReference type="CDD" id="cd06261">
    <property type="entry name" value="TM_PBP2"/>
    <property type="match status" value="1"/>
</dbReference>
<evidence type="ECO:0000256" key="2">
    <source>
        <dbReference type="ARBA" id="ARBA00022448"/>
    </source>
</evidence>
<dbReference type="RefSeq" id="WP_343941019.1">
    <property type="nucleotide sequence ID" value="NZ_BAAAHP010000055.1"/>
</dbReference>
<evidence type="ECO:0000256" key="3">
    <source>
        <dbReference type="ARBA" id="ARBA00022475"/>
    </source>
</evidence>
<dbReference type="PANTHER" id="PTHR30193">
    <property type="entry name" value="ABC TRANSPORTER PERMEASE PROTEIN"/>
    <property type="match status" value="1"/>
</dbReference>
<dbReference type="InterPro" id="IPR035906">
    <property type="entry name" value="MetI-like_sf"/>
</dbReference>
<dbReference type="InterPro" id="IPR000515">
    <property type="entry name" value="MetI-like"/>
</dbReference>
<evidence type="ECO:0000256" key="1">
    <source>
        <dbReference type="ARBA" id="ARBA00004651"/>
    </source>
</evidence>
<keyword evidence="2 7" id="KW-0813">Transport</keyword>
<evidence type="ECO:0000256" key="5">
    <source>
        <dbReference type="ARBA" id="ARBA00022989"/>
    </source>
</evidence>
<dbReference type="EMBL" id="BAAAHP010000055">
    <property type="protein sequence ID" value="GAA0931733.1"/>
    <property type="molecule type" value="Genomic_DNA"/>
</dbReference>
<accession>A0ABP4A5E8</accession>
<dbReference type="InterPro" id="IPR051393">
    <property type="entry name" value="ABC_transporter_permease"/>
</dbReference>
<name>A0ABP4A5E8_9PSEU</name>
<feature type="transmembrane region" description="Helical" evidence="7">
    <location>
        <begin position="104"/>
        <end position="128"/>
    </location>
</feature>
<dbReference type="Gene3D" id="1.10.3720.10">
    <property type="entry name" value="MetI-like"/>
    <property type="match status" value="1"/>
</dbReference>
<evidence type="ECO:0000313" key="10">
    <source>
        <dbReference type="Proteomes" id="UP001499967"/>
    </source>
</evidence>
<feature type="domain" description="ABC transmembrane type-1" evidence="8">
    <location>
        <begin position="71"/>
        <end position="281"/>
    </location>
</feature>
<evidence type="ECO:0000256" key="4">
    <source>
        <dbReference type="ARBA" id="ARBA00022692"/>
    </source>
</evidence>
<organism evidence="9 10">
    <name type="scientific">Pseudonocardia zijingensis</name>
    <dbReference type="NCBI Taxonomy" id="153376"/>
    <lineage>
        <taxon>Bacteria</taxon>
        <taxon>Bacillati</taxon>
        <taxon>Actinomycetota</taxon>
        <taxon>Actinomycetes</taxon>
        <taxon>Pseudonocardiales</taxon>
        <taxon>Pseudonocardiaceae</taxon>
        <taxon>Pseudonocardia</taxon>
    </lineage>
</organism>
<comment type="subcellular location">
    <subcellularLocation>
        <location evidence="1 7">Cell membrane</location>
        <topology evidence="1 7">Multi-pass membrane protein</topology>
    </subcellularLocation>
</comment>
<gene>
    <name evidence="9" type="ORF">GCM10009559_20140</name>
</gene>
<evidence type="ECO:0000256" key="6">
    <source>
        <dbReference type="ARBA" id="ARBA00023136"/>
    </source>
</evidence>
<feature type="transmembrane region" description="Helical" evidence="7">
    <location>
        <begin position="148"/>
        <end position="168"/>
    </location>
</feature>
<protein>
    <submittedName>
        <fullName evidence="9">Sugar ABC transporter permease</fullName>
    </submittedName>
</protein>
<keyword evidence="3" id="KW-1003">Cell membrane</keyword>
<comment type="caution">
    <text evidence="9">The sequence shown here is derived from an EMBL/GenBank/DDBJ whole genome shotgun (WGS) entry which is preliminary data.</text>
</comment>
<dbReference type="PANTHER" id="PTHR30193:SF37">
    <property type="entry name" value="INNER MEMBRANE ABC TRANSPORTER PERMEASE PROTEIN YCJO"/>
    <property type="match status" value="1"/>
</dbReference>
<keyword evidence="4 7" id="KW-0812">Transmembrane</keyword>